<sequence>MPDKEETTHIPTESKDQEEKGSSGSGGLLSGIGDPIGNVLGTALRPIGAPLEKGITGPLGNAVGGSTRGVLGPLLGTEEERMEVVGGKNKDSYAGPEKIGGKEQTGSNPLGLDQSGRWGFEGDDAGKSGEEKKGGGPLGL</sequence>
<feature type="compositionally biased region" description="Basic and acidic residues" evidence="1">
    <location>
        <begin position="1"/>
        <end position="21"/>
    </location>
</feature>
<protein>
    <submittedName>
        <fullName evidence="2">Uncharacterized protein</fullName>
    </submittedName>
</protein>
<organism evidence="2 3">
    <name type="scientific">Paraphoma chrysanthemicola</name>
    <dbReference type="NCBI Taxonomy" id="798071"/>
    <lineage>
        <taxon>Eukaryota</taxon>
        <taxon>Fungi</taxon>
        <taxon>Dikarya</taxon>
        <taxon>Ascomycota</taxon>
        <taxon>Pezizomycotina</taxon>
        <taxon>Dothideomycetes</taxon>
        <taxon>Pleosporomycetidae</taxon>
        <taxon>Pleosporales</taxon>
        <taxon>Pleosporineae</taxon>
        <taxon>Phaeosphaeriaceae</taxon>
        <taxon>Paraphoma</taxon>
    </lineage>
</organism>
<feature type="compositionally biased region" description="Basic and acidic residues" evidence="1">
    <location>
        <begin position="124"/>
        <end position="134"/>
    </location>
</feature>
<dbReference type="EMBL" id="JAGMVJ010000015">
    <property type="protein sequence ID" value="KAH7080889.1"/>
    <property type="molecule type" value="Genomic_DNA"/>
</dbReference>
<name>A0A8K0R2N8_9PLEO</name>
<accession>A0A8K0R2N8</accession>
<reference evidence="2" key="1">
    <citation type="journal article" date="2021" name="Nat. Commun.">
        <title>Genetic determinants of endophytism in the Arabidopsis root mycobiome.</title>
        <authorList>
            <person name="Mesny F."/>
            <person name="Miyauchi S."/>
            <person name="Thiergart T."/>
            <person name="Pickel B."/>
            <person name="Atanasova L."/>
            <person name="Karlsson M."/>
            <person name="Huettel B."/>
            <person name="Barry K.W."/>
            <person name="Haridas S."/>
            <person name="Chen C."/>
            <person name="Bauer D."/>
            <person name="Andreopoulos W."/>
            <person name="Pangilinan J."/>
            <person name="LaButti K."/>
            <person name="Riley R."/>
            <person name="Lipzen A."/>
            <person name="Clum A."/>
            <person name="Drula E."/>
            <person name="Henrissat B."/>
            <person name="Kohler A."/>
            <person name="Grigoriev I.V."/>
            <person name="Martin F.M."/>
            <person name="Hacquard S."/>
        </authorList>
    </citation>
    <scope>NUCLEOTIDE SEQUENCE</scope>
    <source>
        <strain evidence="2">MPI-SDFR-AT-0120</strain>
    </source>
</reference>
<dbReference type="OrthoDB" id="3902208at2759"/>
<feature type="region of interest" description="Disordered" evidence="1">
    <location>
        <begin position="83"/>
        <end position="140"/>
    </location>
</feature>
<evidence type="ECO:0000256" key="1">
    <source>
        <dbReference type="SAM" id="MobiDB-lite"/>
    </source>
</evidence>
<dbReference type="AlphaFoldDB" id="A0A8K0R2N8"/>
<evidence type="ECO:0000313" key="2">
    <source>
        <dbReference type="EMBL" id="KAH7080889.1"/>
    </source>
</evidence>
<evidence type="ECO:0000313" key="3">
    <source>
        <dbReference type="Proteomes" id="UP000813461"/>
    </source>
</evidence>
<feature type="region of interest" description="Disordered" evidence="1">
    <location>
        <begin position="1"/>
        <end position="42"/>
    </location>
</feature>
<keyword evidence="3" id="KW-1185">Reference proteome</keyword>
<dbReference type="Proteomes" id="UP000813461">
    <property type="component" value="Unassembled WGS sequence"/>
</dbReference>
<proteinExistence type="predicted"/>
<gene>
    <name evidence="2" type="ORF">FB567DRAFT_595223</name>
</gene>
<comment type="caution">
    <text evidence="2">The sequence shown here is derived from an EMBL/GenBank/DDBJ whole genome shotgun (WGS) entry which is preliminary data.</text>
</comment>